<proteinExistence type="inferred from homology"/>
<feature type="transmembrane region" description="Helical" evidence="6">
    <location>
        <begin position="161"/>
        <end position="180"/>
    </location>
</feature>
<dbReference type="PANTHER" id="PTHR21716:SF68">
    <property type="entry name" value="TRANSPORT PROTEIN YTVI-RELATED"/>
    <property type="match status" value="1"/>
</dbReference>
<dbReference type="PANTHER" id="PTHR21716">
    <property type="entry name" value="TRANSMEMBRANE PROTEIN"/>
    <property type="match status" value="1"/>
</dbReference>
<feature type="transmembrane region" description="Helical" evidence="6">
    <location>
        <begin position="281"/>
        <end position="299"/>
    </location>
</feature>
<dbReference type="STRING" id="1121298.SAMN05444401_2407"/>
<evidence type="ECO:0000313" key="7">
    <source>
        <dbReference type="EMBL" id="SHJ18259.1"/>
    </source>
</evidence>
<name>A0A1M6H800_9CLOT</name>
<comment type="subcellular location">
    <subcellularLocation>
        <location evidence="1">Membrane</location>
        <topology evidence="1">Multi-pass membrane protein</topology>
    </subcellularLocation>
</comment>
<gene>
    <name evidence="7" type="ORF">SAMN05444401_2407</name>
</gene>
<keyword evidence="5 6" id="KW-0472">Membrane</keyword>
<feature type="transmembrane region" description="Helical" evidence="6">
    <location>
        <begin position="220"/>
        <end position="239"/>
    </location>
</feature>
<evidence type="ECO:0000256" key="5">
    <source>
        <dbReference type="ARBA" id="ARBA00023136"/>
    </source>
</evidence>
<dbReference type="NCBIfam" id="TIGR02872">
    <property type="entry name" value="spore_ytvI"/>
    <property type="match status" value="1"/>
</dbReference>
<keyword evidence="4 6" id="KW-1133">Transmembrane helix</keyword>
<keyword evidence="8" id="KW-1185">Reference proteome</keyword>
<protein>
    <submittedName>
        <fullName evidence="7">Sporulation integral membrane protein YtvI</fullName>
    </submittedName>
</protein>
<dbReference type="GO" id="GO:0055085">
    <property type="term" value="P:transmembrane transport"/>
    <property type="evidence" value="ECO:0007669"/>
    <property type="project" value="TreeGrafter"/>
</dbReference>
<comment type="similarity">
    <text evidence="2">Belongs to the autoinducer-2 exporter (AI-2E) (TC 2.A.86) family.</text>
</comment>
<accession>A0A1M6H800</accession>
<evidence type="ECO:0000256" key="3">
    <source>
        <dbReference type="ARBA" id="ARBA00022692"/>
    </source>
</evidence>
<evidence type="ECO:0000256" key="6">
    <source>
        <dbReference type="SAM" id="Phobius"/>
    </source>
</evidence>
<evidence type="ECO:0000256" key="4">
    <source>
        <dbReference type="ARBA" id="ARBA00022989"/>
    </source>
</evidence>
<dbReference type="EMBL" id="FQZO01000003">
    <property type="protein sequence ID" value="SHJ18259.1"/>
    <property type="molecule type" value="Genomic_DNA"/>
</dbReference>
<dbReference type="AlphaFoldDB" id="A0A1M6H800"/>
<evidence type="ECO:0000313" key="8">
    <source>
        <dbReference type="Proteomes" id="UP000184080"/>
    </source>
</evidence>
<keyword evidence="3 6" id="KW-0812">Transmembrane</keyword>
<organism evidence="7 8">
    <name type="scientific">Clostridium amylolyticum</name>
    <dbReference type="NCBI Taxonomy" id="1121298"/>
    <lineage>
        <taxon>Bacteria</taxon>
        <taxon>Bacillati</taxon>
        <taxon>Bacillota</taxon>
        <taxon>Clostridia</taxon>
        <taxon>Eubacteriales</taxon>
        <taxon>Clostridiaceae</taxon>
        <taxon>Clostridium</taxon>
    </lineage>
</organism>
<dbReference type="GO" id="GO:0016020">
    <property type="term" value="C:membrane"/>
    <property type="evidence" value="ECO:0007669"/>
    <property type="project" value="UniProtKB-SubCell"/>
</dbReference>
<reference evidence="7 8" key="1">
    <citation type="submission" date="2016-11" db="EMBL/GenBank/DDBJ databases">
        <authorList>
            <person name="Jaros S."/>
            <person name="Januszkiewicz K."/>
            <person name="Wedrychowicz H."/>
        </authorList>
    </citation>
    <scope>NUCLEOTIDE SEQUENCE [LARGE SCALE GENOMIC DNA]</scope>
    <source>
        <strain evidence="7 8">DSM 21864</strain>
    </source>
</reference>
<evidence type="ECO:0000256" key="2">
    <source>
        <dbReference type="ARBA" id="ARBA00009773"/>
    </source>
</evidence>
<sequence length="362" mass="40714">MNKEYVLDKKKAKIFLINILGIFLLLFVCYKSIYYFLPFIIALLLSFLIEPFVKLMVNKLNLSRKISSALGVILILFTLGFLLSLLVLRLIKEIKDVLLILPSFINDFYKNITQISSSGNNLIIGLPKELTQYIGELLSSLFSYVGGLLNNIAKSLVNTAFSLPALLVFILITILSTYFLSSDRKNLHRFLATHFPENWVDKVYNIKNDIFSSLFKLIRAYLIILSITFTELLLGFSIIGIKYSLVLASIICIIDILPILGTGTVLIPWAIYEIITNNPRVGISLLILYLVILIVRQVVEPKIIGHQIGIHPLFTLMSMYVGLKLLGAVGLILGPIVIIVVKSLFTSIYKGKTLKDILFNPL</sequence>
<feature type="transmembrane region" description="Helical" evidence="6">
    <location>
        <begin position="69"/>
        <end position="91"/>
    </location>
</feature>
<dbReference type="Pfam" id="PF01594">
    <property type="entry name" value="AI-2E_transport"/>
    <property type="match status" value="1"/>
</dbReference>
<feature type="transmembrane region" description="Helical" evidence="6">
    <location>
        <begin position="12"/>
        <end position="33"/>
    </location>
</feature>
<dbReference type="OrthoDB" id="9774361at2"/>
<dbReference type="Proteomes" id="UP000184080">
    <property type="component" value="Unassembled WGS sequence"/>
</dbReference>
<dbReference type="InterPro" id="IPR014227">
    <property type="entry name" value="YtvI-like"/>
</dbReference>
<feature type="transmembrane region" description="Helical" evidence="6">
    <location>
        <begin position="319"/>
        <end position="345"/>
    </location>
</feature>
<dbReference type="RefSeq" id="WP_073006821.1">
    <property type="nucleotide sequence ID" value="NZ_FQZO01000003.1"/>
</dbReference>
<feature type="transmembrane region" description="Helical" evidence="6">
    <location>
        <begin position="39"/>
        <end position="57"/>
    </location>
</feature>
<feature type="transmembrane region" description="Helical" evidence="6">
    <location>
        <begin position="245"/>
        <end position="269"/>
    </location>
</feature>
<evidence type="ECO:0000256" key="1">
    <source>
        <dbReference type="ARBA" id="ARBA00004141"/>
    </source>
</evidence>
<dbReference type="InterPro" id="IPR002549">
    <property type="entry name" value="AI-2E-like"/>
</dbReference>